<dbReference type="GO" id="GO:0005506">
    <property type="term" value="F:iron ion binding"/>
    <property type="evidence" value="ECO:0007669"/>
    <property type="project" value="InterPro"/>
</dbReference>
<dbReference type="PIRSF" id="PIRSF036773">
    <property type="entry name" value="HIRIP5"/>
    <property type="match status" value="1"/>
</dbReference>
<dbReference type="InterPro" id="IPR034904">
    <property type="entry name" value="FSCA_dom_sf"/>
</dbReference>
<evidence type="ECO:0000256" key="1">
    <source>
        <dbReference type="ARBA" id="ARBA00006420"/>
    </source>
</evidence>
<feature type="non-terminal residue" evidence="3">
    <location>
        <position position="1"/>
    </location>
</feature>
<dbReference type="Gene3D" id="3.30.300.130">
    <property type="entry name" value="Fe-S cluster assembly (FSCA)"/>
    <property type="match status" value="1"/>
</dbReference>
<keyword evidence="4" id="KW-1185">Reference proteome</keyword>
<evidence type="ECO:0000259" key="2">
    <source>
        <dbReference type="SMART" id="SM00932"/>
    </source>
</evidence>
<proteinExistence type="inferred from homology"/>
<dbReference type="SUPFAM" id="SSF117916">
    <property type="entry name" value="Fe-S cluster assembly (FSCA) domain-like"/>
    <property type="match status" value="1"/>
</dbReference>
<dbReference type="Gene3D" id="3.30.1370.70">
    <property type="entry name" value="Scaffold protein Nfu/NifU, N-terminal domain"/>
    <property type="match status" value="1"/>
</dbReference>
<gene>
    <name evidence="3" type="ORF">PGLA1383_LOCUS53136</name>
</gene>
<dbReference type="SUPFAM" id="SSF110836">
    <property type="entry name" value="Hypothetical protein SAV1430"/>
    <property type="match status" value="1"/>
</dbReference>
<protein>
    <recommendedName>
        <fullName evidence="2">Scaffold protein Nfu/NifU N-terminal domain-containing protein</fullName>
    </recommendedName>
</protein>
<sequence length="214" mass="23860">RVASPFGHFARCLEVHAEVTPNPKTMKFLPEGKDVLGAGTKTYTFRSAEDASESALARKLLEMDGIREVMLAAQHITVTKAALADWDELHEVIQGEISDFYDAGLTVMEASAIETIISKEVEEGSLEARILQLLEERVKPFVQQDGGDVEFERFDYLDGTLYLMMKGSCSGCSQSHATLQEGVRNLMDHYIPEVKHIVGLNDQVEEEIPRPGRY</sequence>
<dbReference type="Proteomes" id="UP000654075">
    <property type="component" value="Unassembled WGS sequence"/>
</dbReference>
<dbReference type="OMA" id="AIMEHYM"/>
<dbReference type="Pfam" id="PF01106">
    <property type="entry name" value="NifU"/>
    <property type="match status" value="1"/>
</dbReference>
<accession>A0A813HHD6</accession>
<evidence type="ECO:0000313" key="3">
    <source>
        <dbReference type="EMBL" id="CAE8637836.1"/>
    </source>
</evidence>
<dbReference type="InterPro" id="IPR001075">
    <property type="entry name" value="NIF_FeS_clus_asmbl_NifU_C"/>
</dbReference>
<dbReference type="AlphaFoldDB" id="A0A813HHD6"/>
<dbReference type="PANTHER" id="PTHR11178:SF1">
    <property type="entry name" value="NFU1 IRON-SULFUR CLUSTER SCAFFOLD HOMOLOG, MITOCHONDRIAL"/>
    <property type="match status" value="1"/>
</dbReference>
<dbReference type="EMBL" id="CAJNNV010031779">
    <property type="protein sequence ID" value="CAE8637836.1"/>
    <property type="molecule type" value="Genomic_DNA"/>
</dbReference>
<name>A0A813HHD6_POLGL</name>
<dbReference type="GO" id="GO:0051536">
    <property type="term" value="F:iron-sulfur cluster binding"/>
    <property type="evidence" value="ECO:0007669"/>
    <property type="project" value="InterPro"/>
</dbReference>
<dbReference type="GO" id="GO:0016226">
    <property type="term" value="P:iron-sulfur cluster assembly"/>
    <property type="evidence" value="ECO:0007669"/>
    <property type="project" value="InterPro"/>
</dbReference>
<feature type="domain" description="Scaffold protein Nfu/NifU N-terminal" evidence="2">
    <location>
        <begin position="15"/>
        <end position="104"/>
    </location>
</feature>
<dbReference type="SMART" id="SM00932">
    <property type="entry name" value="Nfu_N"/>
    <property type="match status" value="1"/>
</dbReference>
<dbReference type="OrthoDB" id="565552at2759"/>
<organism evidence="3 4">
    <name type="scientific">Polarella glacialis</name>
    <name type="common">Dinoflagellate</name>
    <dbReference type="NCBI Taxonomy" id="89957"/>
    <lineage>
        <taxon>Eukaryota</taxon>
        <taxon>Sar</taxon>
        <taxon>Alveolata</taxon>
        <taxon>Dinophyceae</taxon>
        <taxon>Suessiales</taxon>
        <taxon>Suessiaceae</taxon>
        <taxon>Polarella</taxon>
    </lineage>
</organism>
<reference evidence="3" key="1">
    <citation type="submission" date="2021-02" db="EMBL/GenBank/DDBJ databases">
        <authorList>
            <person name="Dougan E. K."/>
            <person name="Rhodes N."/>
            <person name="Thang M."/>
            <person name="Chan C."/>
        </authorList>
    </citation>
    <scope>NUCLEOTIDE SEQUENCE</scope>
</reference>
<evidence type="ECO:0000313" key="4">
    <source>
        <dbReference type="Proteomes" id="UP000654075"/>
    </source>
</evidence>
<dbReference type="Pfam" id="PF08712">
    <property type="entry name" value="Nfu_N"/>
    <property type="match status" value="1"/>
</dbReference>
<dbReference type="InterPro" id="IPR014824">
    <property type="entry name" value="Nfu/NifU_N"/>
</dbReference>
<dbReference type="InterPro" id="IPR036498">
    <property type="entry name" value="Nfu/NifU_N_sf"/>
</dbReference>
<dbReference type="PANTHER" id="PTHR11178">
    <property type="entry name" value="IRON-SULFUR CLUSTER SCAFFOLD PROTEIN NFU-RELATED"/>
    <property type="match status" value="1"/>
</dbReference>
<comment type="caution">
    <text evidence="3">The sequence shown here is derived from an EMBL/GenBank/DDBJ whole genome shotgun (WGS) entry which is preliminary data.</text>
</comment>
<dbReference type="InterPro" id="IPR035433">
    <property type="entry name" value="NFU1-like"/>
</dbReference>
<comment type="similarity">
    <text evidence="1">Belongs to the NifU family.</text>
</comment>